<dbReference type="PIRSF" id="PIRSF006603">
    <property type="entry name" value="DinF"/>
    <property type="match status" value="1"/>
</dbReference>
<comment type="subcellular location">
    <subcellularLocation>
        <location evidence="2">Cell membrane</location>
        <topology evidence="2">Multi-pass membrane protein</topology>
    </subcellularLocation>
</comment>
<keyword evidence="11 13" id="KW-0472">Membrane</keyword>
<keyword evidence="7" id="KW-1003">Cell membrane</keyword>
<protein>
    <recommendedName>
        <fullName evidence="4">Probable multidrug resistance protein NorM</fullName>
    </recommendedName>
    <alternativeName>
        <fullName evidence="12">Multidrug-efflux transporter</fullName>
    </alternativeName>
</protein>
<feature type="transmembrane region" description="Helical" evidence="13">
    <location>
        <begin position="45"/>
        <end position="75"/>
    </location>
</feature>
<dbReference type="InterPro" id="IPR002528">
    <property type="entry name" value="MATE_fam"/>
</dbReference>
<reference evidence="14" key="2">
    <citation type="submission" date="2021-04" db="EMBL/GenBank/DDBJ databases">
        <authorList>
            <person name="Gilroy R."/>
        </authorList>
    </citation>
    <scope>NUCLEOTIDE SEQUENCE</scope>
    <source>
        <strain evidence="14">CHK198-12963</strain>
    </source>
</reference>
<evidence type="ECO:0000256" key="12">
    <source>
        <dbReference type="ARBA" id="ARBA00031636"/>
    </source>
</evidence>
<keyword evidence="5" id="KW-0813">Transport</keyword>
<keyword evidence="6" id="KW-0050">Antiport</keyword>
<evidence type="ECO:0000256" key="5">
    <source>
        <dbReference type="ARBA" id="ARBA00022448"/>
    </source>
</evidence>
<dbReference type="GO" id="GO:0005886">
    <property type="term" value="C:plasma membrane"/>
    <property type="evidence" value="ECO:0007669"/>
    <property type="project" value="UniProtKB-SubCell"/>
</dbReference>
<feature type="transmembrane region" description="Helical" evidence="13">
    <location>
        <begin position="132"/>
        <end position="150"/>
    </location>
</feature>
<feature type="transmembrane region" description="Helical" evidence="13">
    <location>
        <begin position="353"/>
        <end position="374"/>
    </location>
</feature>
<proteinExistence type="inferred from homology"/>
<evidence type="ECO:0000313" key="15">
    <source>
        <dbReference type="Proteomes" id="UP000823863"/>
    </source>
</evidence>
<feature type="transmembrane region" description="Helical" evidence="13">
    <location>
        <begin position="191"/>
        <end position="212"/>
    </location>
</feature>
<evidence type="ECO:0000256" key="2">
    <source>
        <dbReference type="ARBA" id="ARBA00004651"/>
    </source>
</evidence>
<keyword evidence="8 13" id="KW-0812">Transmembrane</keyword>
<evidence type="ECO:0000256" key="9">
    <source>
        <dbReference type="ARBA" id="ARBA00022989"/>
    </source>
</evidence>
<accession>A0A9D2PUJ1</accession>
<dbReference type="GO" id="GO:0015297">
    <property type="term" value="F:antiporter activity"/>
    <property type="evidence" value="ECO:0007669"/>
    <property type="project" value="UniProtKB-KW"/>
</dbReference>
<feature type="transmembrane region" description="Helical" evidence="13">
    <location>
        <begin position="313"/>
        <end position="333"/>
    </location>
</feature>
<evidence type="ECO:0000256" key="4">
    <source>
        <dbReference type="ARBA" id="ARBA00020268"/>
    </source>
</evidence>
<dbReference type="AlphaFoldDB" id="A0A9D2PUJ1"/>
<evidence type="ECO:0000256" key="11">
    <source>
        <dbReference type="ARBA" id="ARBA00023136"/>
    </source>
</evidence>
<evidence type="ECO:0000256" key="3">
    <source>
        <dbReference type="ARBA" id="ARBA00010199"/>
    </source>
</evidence>
<feature type="transmembrane region" description="Helical" evidence="13">
    <location>
        <begin position="12"/>
        <end position="33"/>
    </location>
</feature>
<feature type="transmembrane region" description="Helical" evidence="13">
    <location>
        <begin position="381"/>
        <end position="401"/>
    </location>
</feature>
<comment type="similarity">
    <text evidence="3">Belongs to the multi antimicrobial extrusion (MATE) (TC 2.A.66.1) family.</text>
</comment>
<gene>
    <name evidence="14" type="ORF">H9931_12565</name>
</gene>
<evidence type="ECO:0000256" key="10">
    <source>
        <dbReference type="ARBA" id="ARBA00023065"/>
    </source>
</evidence>
<comment type="function">
    <text evidence="1">Multidrug efflux pump.</text>
</comment>
<dbReference type="NCBIfam" id="TIGR00797">
    <property type="entry name" value="matE"/>
    <property type="match status" value="1"/>
</dbReference>
<evidence type="ECO:0000256" key="6">
    <source>
        <dbReference type="ARBA" id="ARBA00022449"/>
    </source>
</evidence>
<reference evidence="14" key="1">
    <citation type="journal article" date="2021" name="PeerJ">
        <title>Extensive microbial diversity within the chicken gut microbiome revealed by metagenomics and culture.</title>
        <authorList>
            <person name="Gilroy R."/>
            <person name="Ravi A."/>
            <person name="Getino M."/>
            <person name="Pursley I."/>
            <person name="Horton D.L."/>
            <person name="Alikhan N.F."/>
            <person name="Baker D."/>
            <person name="Gharbi K."/>
            <person name="Hall N."/>
            <person name="Watson M."/>
            <person name="Adriaenssens E.M."/>
            <person name="Foster-Nyarko E."/>
            <person name="Jarju S."/>
            <person name="Secka A."/>
            <person name="Antonio M."/>
            <person name="Oren A."/>
            <person name="Chaudhuri R.R."/>
            <person name="La Ragione R."/>
            <person name="Hildebrand F."/>
            <person name="Pallen M.J."/>
        </authorList>
    </citation>
    <scope>NUCLEOTIDE SEQUENCE</scope>
    <source>
        <strain evidence="14">CHK198-12963</strain>
    </source>
</reference>
<feature type="transmembrane region" description="Helical" evidence="13">
    <location>
        <begin position="407"/>
        <end position="430"/>
    </location>
</feature>
<feature type="transmembrane region" description="Helical" evidence="13">
    <location>
        <begin position="87"/>
        <end position="112"/>
    </location>
</feature>
<evidence type="ECO:0000313" key="14">
    <source>
        <dbReference type="EMBL" id="HJC67522.1"/>
    </source>
</evidence>
<dbReference type="Pfam" id="PF01554">
    <property type="entry name" value="MatE"/>
    <property type="match status" value="2"/>
</dbReference>
<keyword evidence="9 13" id="KW-1133">Transmembrane helix</keyword>
<dbReference type="Proteomes" id="UP000823863">
    <property type="component" value="Unassembled WGS sequence"/>
</dbReference>
<feature type="transmembrane region" description="Helical" evidence="13">
    <location>
        <begin position="162"/>
        <end position="185"/>
    </location>
</feature>
<evidence type="ECO:0000256" key="1">
    <source>
        <dbReference type="ARBA" id="ARBA00003408"/>
    </source>
</evidence>
<dbReference type="PANTHER" id="PTHR43298:SF2">
    <property type="entry name" value="FMN_FAD EXPORTER YEEO-RELATED"/>
    <property type="match status" value="1"/>
</dbReference>
<evidence type="ECO:0000256" key="7">
    <source>
        <dbReference type="ARBA" id="ARBA00022475"/>
    </source>
</evidence>
<dbReference type="PANTHER" id="PTHR43298">
    <property type="entry name" value="MULTIDRUG RESISTANCE PROTEIN NORM-RELATED"/>
    <property type="match status" value="1"/>
</dbReference>
<dbReference type="EMBL" id="DWWB01000075">
    <property type="protein sequence ID" value="HJC67522.1"/>
    <property type="molecule type" value="Genomic_DNA"/>
</dbReference>
<organism evidence="14 15">
    <name type="scientific">Candidatus Enterocloster excrementigallinarum</name>
    <dbReference type="NCBI Taxonomy" id="2838558"/>
    <lineage>
        <taxon>Bacteria</taxon>
        <taxon>Bacillati</taxon>
        <taxon>Bacillota</taxon>
        <taxon>Clostridia</taxon>
        <taxon>Lachnospirales</taxon>
        <taxon>Lachnospiraceae</taxon>
        <taxon>Enterocloster</taxon>
    </lineage>
</organism>
<dbReference type="GO" id="GO:0006811">
    <property type="term" value="P:monoatomic ion transport"/>
    <property type="evidence" value="ECO:0007669"/>
    <property type="project" value="UniProtKB-KW"/>
</dbReference>
<evidence type="ECO:0000256" key="8">
    <source>
        <dbReference type="ARBA" id="ARBA00022692"/>
    </source>
</evidence>
<dbReference type="InterPro" id="IPR050222">
    <property type="entry name" value="MATE_MdtK"/>
</dbReference>
<evidence type="ECO:0000256" key="13">
    <source>
        <dbReference type="SAM" id="Phobius"/>
    </source>
</evidence>
<dbReference type="GO" id="GO:0042910">
    <property type="term" value="F:xenobiotic transmembrane transporter activity"/>
    <property type="evidence" value="ECO:0007669"/>
    <property type="project" value="InterPro"/>
</dbReference>
<dbReference type="InterPro" id="IPR048279">
    <property type="entry name" value="MdtK-like"/>
</dbReference>
<keyword evidence="10" id="KW-0406">Ion transport</keyword>
<sequence length="437" mass="46334">MKYGKTAGDVRTLLAFTIPLILSGLFQQVFNWVDAFIVGNVEGELALAGIGATTSIYNLFVTVITGFTSGLSVLTAQQFGMGKEKEIGAILSAYTILLGLCFSAVSIAGALLTSRILLLLDTPANIFDSAEGYLKILFAGIPFLAVYNTFSSVLRGIGDSRAPFFAVLVSSGANVVLDLIFVAGLGYGAQGAAAATVIAQAAMTVFVVGYGMKKYPILRRGFSKNQKAGILRRGAAFGLPPAVQSGASSIGNVFLQRFMNGFGEQTVAAITTAYRVDTVIFLPIINFGSGIATMVAQKTGAGDRQGAEGMFRVGCGMMAAISLSLTVLVLFAGEHLIAMFGLTPESVEIGKNFFFSIAGFYFVYGFCMAVRGYLEGTGDMLFSGAAGIAALLVRIACSYGFRGLFGNMVVAYAEAFSWIFLLGILAWRYWRKRFGSR</sequence>
<comment type="caution">
    <text evidence="14">The sequence shown here is derived from an EMBL/GenBank/DDBJ whole genome shotgun (WGS) entry which is preliminary data.</text>
</comment>
<name>A0A9D2PUJ1_9FIRM</name>